<proteinExistence type="evidence at transcript level"/>
<dbReference type="PANTHER" id="PTHR43969">
    <property type="entry name" value="GLUTATHIONE S TRANSFERASE D10, ISOFORM A-RELATED"/>
    <property type="match status" value="1"/>
</dbReference>
<evidence type="ECO:0000256" key="5">
    <source>
        <dbReference type="ARBA" id="ARBA00041523"/>
    </source>
</evidence>
<dbReference type="FunFam" id="3.40.30.10:FF:000034">
    <property type="entry name" value="glutathione S-transferase 1"/>
    <property type="match status" value="1"/>
</dbReference>
<dbReference type="SUPFAM" id="SSF47616">
    <property type="entry name" value="GST C-terminal domain-like"/>
    <property type="match status" value="1"/>
</dbReference>
<dbReference type="GO" id="GO:0006749">
    <property type="term" value="P:glutathione metabolic process"/>
    <property type="evidence" value="ECO:0007669"/>
    <property type="project" value="TreeGrafter"/>
</dbReference>
<dbReference type="SUPFAM" id="SSF52833">
    <property type="entry name" value="Thioredoxin-like"/>
    <property type="match status" value="1"/>
</dbReference>
<comment type="catalytic activity">
    <reaction evidence="6">
        <text>RX + glutathione = an S-substituted glutathione + a halide anion + H(+)</text>
        <dbReference type="Rhea" id="RHEA:16437"/>
        <dbReference type="ChEBI" id="CHEBI:15378"/>
        <dbReference type="ChEBI" id="CHEBI:16042"/>
        <dbReference type="ChEBI" id="CHEBI:17792"/>
        <dbReference type="ChEBI" id="CHEBI:57925"/>
        <dbReference type="ChEBI" id="CHEBI:90779"/>
        <dbReference type="EC" id="2.5.1.18"/>
    </reaction>
</comment>
<dbReference type="PROSITE" id="PS50404">
    <property type="entry name" value="GST_NTER"/>
    <property type="match status" value="1"/>
</dbReference>
<evidence type="ECO:0000256" key="4">
    <source>
        <dbReference type="ARBA" id="ARBA00022679"/>
    </source>
</evidence>
<dbReference type="CDD" id="cd03177">
    <property type="entry name" value="GST_C_Delta_Epsilon"/>
    <property type="match status" value="1"/>
</dbReference>
<dbReference type="Pfam" id="PF02798">
    <property type="entry name" value="GST_N"/>
    <property type="match status" value="1"/>
</dbReference>
<dbReference type="SFLD" id="SFLDG01153">
    <property type="entry name" value="Main.4:_Theta-like"/>
    <property type="match status" value="1"/>
</dbReference>
<dbReference type="InterPro" id="IPR010987">
    <property type="entry name" value="Glutathione-S-Trfase_C-like"/>
</dbReference>
<comment type="similarity">
    <text evidence="1">Belongs to the GST superfamily. Theta family.</text>
</comment>
<evidence type="ECO:0000259" key="7">
    <source>
        <dbReference type="PROSITE" id="PS50404"/>
    </source>
</evidence>
<dbReference type="Gene3D" id="1.20.1050.10">
    <property type="match status" value="1"/>
</dbReference>
<dbReference type="Pfam" id="PF13410">
    <property type="entry name" value="GST_C_2"/>
    <property type="match status" value="1"/>
</dbReference>
<dbReference type="PANTHER" id="PTHR43969:SF9">
    <property type="entry name" value="GLUTATHIONE S TRANSFERASE D10, ISOFORM A-RELATED"/>
    <property type="match status" value="1"/>
</dbReference>
<evidence type="ECO:0000259" key="8">
    <source>
        <dbReference type="PROSITE" id="PS50405"/>
    </source>
</evidence>
<evidence type="ECO:0000256" key="1">
    <source>
        <dbReference type="ARBA" id="ARBA00009899"/>
    </source>
</evidence>
<evidence type="ECO:0000256" key="6">
    <source>
        <dbReference type="ARBA" id="ARBA00047960"/>
    </source>
</evidence>
<dbReference type="Gene3D" id="3.40.30.10">
    <property type="entry name" value="Glutaredoxin"/>
    <property type="match status" value="1"/>
</dbReference>
<dbReference type="PROSITE" id="PS50405">
    <property type="entry name" value="GST_CTER"/>
    <property type="match status" value="1"/>
</dbReference>
<dbReference type="SFLD" id="SFLDS00019">
    <property type="entry name" value="Glutathione_Transferase_(cytos"/>
    <property type="match status" value="1"/>
</dbReference>
<dbReference type="InterPro" id="IPR004045">
    <property type="entry name" value="Glutathione_S-Trfase_N"/>
</dbReference>
<evidence type="ECO:0000256" key="2">
    <source>
        <dbReference type="ARBA" id="ARBA00011738"/>
    </source>
</evidence>
<keyword evidence="4 9" id="KW-0808">Transferase</keyword>
<evidence type="ECO:0000256" key="3">
    <source>
        <dbReference type="ARBA" id="ARBA00012452"/>
    </source>
</evidence>
<comment type="subunit">
    <text evidence="2">Homodimer.</text>
</comment>
<dbReference type="FunFam" id="1.20.1050.10:FF:000007">
    <property type="entry name" value="Glutathione S-transferase 1-1"/>
    <property type="match status" value="1"/>
</dbReference>
<feature type="domain" description="GST C-terminal" evidence="8">
    <location>
        <begin position="90"/>
        <end position="210"/>
    </location>
</feature>
<protein>
    <recommendedName>
        <fullName evidence="3">glutathione transferase</fullName>
        <ecNumber evidence="3">2.5.1.18</ecNumber>
    </recommendedName>
    <alternativeName>
        <fullName evidence="5">GST class-theta</fullName>
    </alternativeName>
</protein>
<reference evidence="9" key="1">
    <citation type="journal article" date="2016" name="PLoS ONE">
        <title>A Deep Insight into the Sialome of Male and Female Aedes aegypti Mosquitoes.</title>
        <authorList>
            <person name="Ribeiro J.M."/>
            <person name="Martin-Martin I."/>
            <person name="Arca B."/>
            <person name="Calvo E."/>
        </authorList>
    </citation>
    <scope>NUCLEOTIDE SEQUENCE</scope>
    <source>
        <strain evidence="9">Liverpool</strain>
        <tissue evidence="9">Salivary glands</tissue>
    </source>
</reference>
<dbReference type="InterPro" id="IPR040079">
    <property type="entry name" value="Glutathione_S-Trfase"/>
</dbReference>
<dbReference type="VEuPathDB" id="VectorBase:AAEL001054"/>
<evidence type="ECO:0000313" key="9">
    <source>
        <dbReference type="EMBL" id="JAN95581.1"/>
    </source>
</evidence>
<accession>A0A0N8ES64</accession>
<sequence>MDLYYMPISPPCWSILLLGRQLDLTFNLKEIDFKAEEHKKPEFLKINPAHTVPTLAVGDGYALSESRAILVYLVESLKTEGQENSLYPRDAKTRGLIHNRLDFDLGTLYQRIIAYCSPQWKSGSMGTEENRTKVQDAFELLEVFLSKTKYVAADQLTIADISLFVSVSLLDLCYFDRSGYGKVAAWHDVLKKELVGYEDVIAKGFPEWRKHVTKPETN</sequence>
<dbReference type="CDD" id="cd03045">
    <property type="entry name" value="GST_N_Delta_Epsilon"/>
    <property type="match status" value="1"/>
</dbReference>
<dbReference type="AlphaFoldDB" id="A0A0N8ES64"/>
<dbReference type="SFLD" id="SFLDG00358">
    <property type="entry name" value="Main_(cytGST)"/>
    <property type="match status" value="1"/>
</dbReference>
<dbReference type="EMBL" id="GDUN01000338">
    <property type="protein sequence ID" value="JAN95581.1"/>
    <property type="molecule type" value="mRNA"/>
</dbReference>
<dbReference type="InterPro" id="IPR036282">
    <property type="entry name" value="Glutathione-S-Trfase_C_sf"/>
</dbReference>
<feature type="domain" description="GST N-terminal" evidence="7">
    <location>
        <begin position="1"/>
        <end position="81"/>
    </location>
</feature>
<organism evidence="9">
    <name type="scientific">Aedes aegypti</name>
    <name type="common">Yellowfever mosquito</name>
    <name type="synonym">Culex aegypti</name>
    <dbReference type="NCBI Taxonomy" id="7159"/>
    <lineage>
        <taxon>Eukaryota</taxon>
        <taxon>Metazoa</taxon>
        <taxon>Ecdysozoa</taxon>
        <taxon>Arthropoda</taxon>
        <taxon>Hexapoda</taxon>
        <taxon>Insecta</taxon>
        <taxon>Pterygota</taxon>
        <taxon>Neoptera</taxon>
        <taxon>Endopterygota</taxon>
        <taxon>Diptera</taxon>
        <taxon>Nematocera</taxon>
        <taxon>Culicoidea</taxon>
        <taxon>Culicidae</taxon>
        <taxon>Culicinae</taxon>
        <taxon>Aedini</taxon>
        <taxon>Aedes</taxon>
        <taxon>Stegomyia</taxon>
    </lineage>
</organism>
<dbReference type="EC" id="2.5.1.18" evidence="3"/>
<dbReference type="OMA" id="WEERPSI"/>
<name>A0A0N8ES64_AEDAE</name>
<dbReference type="GO" id="GO:0004364">
    <property type="term" value="F:glutathione transferase activity"/>
    <property type="evidence" value="ECO:0007669"/>
    <property type="project" value="UniProtKB-EC"/>
</dbReference>
<dbReference type="InterPro" id="IPR036249">
    <property type="entry name" value="Thioredoxin-like_sf"/>
</dbReference>